<evidence type="ECO:0000313" key="3">
    <source>
        <dbReference type="EMBL" id="KAL2068615.1"/>
    </source>
</evidence>
<evidence type="ECO:0000259" key="2">
    <source>
        <dbReference type="Pfam" id="PF22998"/>
    </source>
</evidence>
<feature type="coiled-coil region" evidence="1">
    <location>
        <begin position="298"/>
        <end position="325"/>
    </location>
</feature>
<sequence>MSALTLPDSLSANLQLTQPTSAECQKIWTLIHPSWGDSLDLPQFLDESSYLLTVPLARDGGMTNWILVDKSLPADERRILASCETYKKRALLARPDEEVRDVVIHGIASVFCDPEHRGHGYPQRMLRDLAEALKTWQVNDGETCVGSVLYSDIGKDYYAKLGWAPVGHNTHLSIPAKKRADSWNFENGTVVLDANLADLCGRDEASLRKWLAESAQDGLMVLPDEDHMRWHHAKEDFICEKLFSQKCPSKGVMTRSQANENGTWAIWTRRFYGNRETARKENTLYILRLVIENQNPDEEAMTELRKSLEEVLQAAQAEAANWELSTVKLWDPSPLVLDLIQRIDVEYNLVERQQDGIASLKWHGNGAVPSWVVNEKYAWL</sequence>
<dbReference type="Pfam" id="PF22998">
    <property type="entry name" value="GNAT_LYC1-like"/>
    <property type="match status" value="1"/>
</dbReference>
<evidence type="ECO:0000313" key="4">
    <source>
        <dbReference type="Proteomes" id="UP001595075"/>
    </source>
</evidence>
<dbReference type="PANTHER" id="PTHR34815">
    <property type="entry name" value="LYSINE ACETYLTRANSFERASE"/>
    <property type="match status" value="1"/>
</dbReference>
<dbReference type="SUPFAM" id="SSF55729">
    <property type="entry name" value="Acyl-CoA N-acyltransferases (Nat)"/>
    <property type="match status" value="1"/>
</dbReference>
<dbReference type="InterPro" id="IPR053013">
    <property type="entry name" value="LAT"/>
</dbReference>
<gene>
    <name evidence="3" type="ORF">VTL71DRAFT_14952</name>
</gene>
<dbReference type="InterPro" id="IPR016181">
    <property type="entry name" value="Acyl_CoA_acyltransferase"/>
</dbReference>
<proteinExistence type="predicted"/>
<dbReference type="Proteomes" id="UP001595075">
    <property type="component" value="Unassembled WGS sequence"/>
</dbReference>
<protein>
    <recommendedName>
        <fullName evidence="2">LYC1 C-terminal domain-containing protein</fullName>
    </recommendedName>
</protein>
<accession>A0ABR4CF93</accession>
<dbReference type="EMBL" id="JAZHXI010000008">
    <property type="protein sequence ID" value="KAL2068615.1"/>
    <property type="molecule type" value="Genomic_DNA"/>
</dbReference>
<reference evidence="3 4" key="1">
    <citation type="journal article" date="2024" name="Commun. Biol.">
        <title>Comparative genomic analysis of thermophilic fungi reveals convergent evolutionary adaptations and gene losses.</title>
        <authorList>
            <person name="Steindorff A.S."/>
            <person name="Aguilar-Pontes M.V."/>
            <person name="Robinson A.J."/>
            <person name="Andreopoulos B."/>
            <person name="LaButti K."/>
            <person name="Kuo A."/>
            <person name="Mondo S."/>
            <person name="Riley R."/>
            <person name="Otillar R."/>
            <person name="Haridas S."/>
            <person name="Lipzen A."/>
            <person name="Grimwood J."/>
            <person name="Schmutz J."/>
            <person name="Clum A."/>
            <person name="Reid I.D."/>
            <person name="Moisan M.C."/>
            <person name="Butler G."/>
            <person name="Nguyen T.T.M."/>
            <person name="Dewar K."/>
            <person name="Conant G."/>
            <person name="Drula E."/>
            <person name="Henrissat B."/>
            <person name="Hansel C."/>
            <person name="Singer S."/>
            <person name="Hutchinson M.I."/>
            <person name="de Vries R.P."/>
            <person name="Natvig D.O."/>
            <person name="Powell A.J."/>
            <person name="Tsang A."/>
            <person name="Grigoriev I.V."/>
        </authorList>
    </citation>
    <scope>NUCLEOTIDE SEQUENCE [LARGE SCALE GENOMIC DNA]</scope>
    <source>
        <strain evidence="3 4">CBS 494.80</strain>
    </source>
</reference>
<name>A0ABR4CF93_9HELO</name>
<feature type="domain" description="LYC1 C-terminal" evidence="2">
    <location>
        <begin position="171"/>
        <end position="379"/>
    </location>
</feature>
<keyword evidence="4" id="KW-1185">Reference proteome</keyword>
<evidence type="ECO:0000256" key="1">
    <source>
        <dbReference type="SAM" id="Coils"/>
    </source>
</evidence>
<organism evidence="3 4">
    <name type="scientific">Oculimacula yallundae</name>
    <dbReference type="NCBI Taxonomy" id="86028"/>
    <lineage>
        <taxon>Eukaryota</taxon>
        <taxon>Fungi</taxon>
        <taxon>Dikarya</taxon>
        <taxon>Ascomycota</taxon>
        <taxon>Pezizomycotina</taxon>
        <taxon>Leotiomycetes</taxon>
        <taxon>Helotiales</taxon>
        <taxon>Ploettnerulaceae</taxon>
        <taxon>Oculimacula</taxon>
    </lineage>
</organism>
<comment type="caution">
    <text evidence="3">The sequence shown here is derived from an EMBL/GenBank/DDBJ whole genome shotgun (WGS) entry which is preliminary data.</text>
</comment>
<dbReference type="Gene3D" id="3.40.630.30">
    <property type="match status" value="1"/>
</dbReference>
<dbReference type="InterPro" id="IPR055100">
    <property type="entry name" value="GNAT_LYC1-like"/>
</dbReference>
<dbReference type="PANTHER" id="PTHR34815:SF2">
    <property type="entry name" value="N-ACETYLTRANSFERASE DOMAIN-CONTAINING PROTEIN"/>
    <property type="match status" value="1"/>
</dbReference>
<keyword evidence="1" id="KW-0175">Coiled coil</keyword>